<keyword evidence="4" id="KW-0576">Peroxisome</keyword>
<comment type="similarity">
    <text evidence="2">Belongs to the ATP-dependent AMP-binding enzyme family.</text>
</comment>
<dbReference type="InterPro" id="IPR020845">
    <property type="entry name" value="AMP-binding_CS"/>
</dbReference>
<evidence type="ECO:0000256" key="2">
    <source>
        <dbReference type="ARBA" id="ARBA00006432"/>
    </source>
</evidence>
<dbReference type="PANTHER" id="PTHR24096:SF149">
    <property type="entry name" value="AMP-BINDING DOMAIN-CONTAINING PROTEIN-RELATED"/>
    <property type="match status" value="1"/>
</dbReference>
<keyword evidence="3" id="KW-0436">Ligase</keyword>
<evidence type="ECO:0000313" key="7">
    <source>
        <dbReference type="Proteomes" id="UP000271098"/>
    </source>
</evidence>
<protein>
    <submittedName>
        <fullName evidence="8">AMP-binding domain-containing protein</fullName>
    </submittedName>
</protein>
<dbReference type="PANTHER" id="PTHR24096">
    <property type="entry name" value="LONG-CHAIN-FATTY-ACID--COA LIGASE"/>
    <property type="match status" value="1"/>
</dbReference>
<dbReference type="AlphaFoldDB" id="A0A183D4S7"/>
<proteinExistence type="inferred from homology"/>
<evidence type="ECO:0000256" key="4">
    <source>
        <dbReference type="ARBA" id="ARBA00023140"/>
    </source>
</evidence>
<dbReference type="WBParaSite" id="GPUH_0000372501-mRNA-1">
    <property type="protein sequence ID" value="GPUH_0000372501-mRNA-1"/>
    <property type="gene ID" value="GPUH_0000372501"/>
</dbReference>
<dbReference type="EMBL" id="UYRT01006521">
    <property type="protein sequence ID" value="VDK40684.1"/>
    <property type="molecule type" value="Genomic_DNA"/>
</dbReference>
<evidence type="ECO:0000256" key="3">
    <source>
        <dbReference type="ARBA" id="ARBA00022598"/>
    </source>
</evidence>
<accession>A0A183D4S7</accession>
<dbReference type="Pfam" id="PF00501">
    <property type="entry name" value="AMP-binding"/>
    <property type="match status" value="1"/>
</dbReference>
<gene>
    <name evidence="6" type="ORF">GPUH_LOCUS3718</name>
</gene>
<dbReference type="InterPro" id="IPR000873">
    <property type="entry name" value="AMP-dep_synth/lig_dom"/>
</dbReference>
<dbReference type="Gene3D" id="3.40.50.980">
    <property type="match status" value="2"/>
</dbReference>
<comment type="subcellular location">
    <subcellularLocation>
        <location evidence="1">Peroxisome</location>
    </subcellularLocation>
</comment>
<keyword evidence="7" id="KW-1185">Reference proteome</keyword>
<evidence type="ECO:0000313" key="6">
    <source>
        <dbReference type="EMBL" id="VDK40684.1"/>
    </source>
</evidence>
<organism evidence="8">
    <name type="scientific">Gongylonema pulchrum</name>
    <dbReference type="NCBI Taxonomy" id="637853"/>
    <lineage>
        <taxon>Eukaryota</taxon>
        <taxon>Metazoa</taxon>
        <taxon>Ecdysozoa</taxon>
        <taxon>Nematoda</taxon>
        <taxon>Chromadorea</taxon>
        <taxon>Rhabditida</taxon>
        <taxon>Spirurina</taxon>
        <taxon>Spiruromorpha</taxon>
        <taxon>Spiruroidea</taxon>
        <taxon>Gongylonematidae</taxon>
        <taxon>Gongylonema</taxon>
    </lineage>
</organism>
<dbReference type="PROSITE" id="PS00455">
    <property type="entry name" value="AMP_BINDING"/>
    <property type="match status" value="1"/>
</dbReference>
<reference evidence="8" key="1">
    <citation type="submission" date="2016-06" db="UniProtKB">
        <authorList>
            <consortium name="WormBaseParasite"/>
        </authorList>
    </citation>
    <scope>IDENTIFICATION</scope>
</reference>
<dbReference type="SUPFAM" id="SSF56801">
    <property type="entry name" value="Acetyl-CoA synthetase-like"/>
    <property type="match status" value="1"/>
</dbReference>
<evidence type="ECO:0000259" key="5">
    <source>
        <dbReference type="Pfam" id="PF00501"/>
    </source>
</evidence>
<sequence length="171" mass="19153">MQESFEYFNLRTFLPKKALSKHQYCFSDKSAVIFFSSGTTGPPKAVVLSNQALIANIDVVRNVQGDGCAQHRMVCLGHDDVICGVLPYFHAGGLLTTFGLLGLGVQIVVNRKFDGQLFLEILHKFSVDALQSLKYIFVGSAHIEMKLIQMINRRLPKTNVIQCKLIFLRFS</sequence>
<dbReference type="OrthoDB" id="10253869at2759"/>
<evidence type="ECO:0000313" key="8">
    <source>
        <dbReference type="WBParaSite" id="GPUH_0000372501-mRNA-1"/>
    </source>
</evidence>
<reference evidence="6 7" key="2">
    <citation type="submission" date="2018-11" db="EMBL/GenBank/DDBJ databases">
        <authorList>
            <consortium name="Pathogen Informatics"/>
        </authorList>
    </citation>
    <scope>NUCLEOTIDE SEQUENCE [LARGE SCALE GENOMIC DNA]</scope>
</reference>
<feature type="domain" description="AMP-dependent synthetase/ligase" evidence="5">
    <location>
        <begin position="27"/>
        <end position="132"/>
    </location>
</feature>
<name>A0A183D4S7_9BILA</name>
<dbReference type="GO" id="GO:0005777">
    <property type="term" value="C:peroxisome"/>
    <property type="evidence" value="ECO:0007669"/>
    <property type="project" value="UniProtKB-SubCell"/>
</dbReference>
<dbReference type="Proteomes" id="UP000271098">
    <property type="component" value="Unassembled WGS sequence"/>
</dbReference>
<evidence type="ECO:0000256" key="1">
    <source>
        <dbReference type="ARBA" id="ARBA00004275"/>
    </source>
</evidence>
<dbReference type="GO" id="GO:0016405">
    <property type="term" value="F:CoA-ligase activity"/>
    <property type="evidence" value="ECO:0007669"/>
    <property type="project" value="TreeGrafter"/>
</dbReference>